<dbReference type="InterPro" id="IPR032609">
    <property type="entry name" value="DUF4893"/>
</dbReference>
<protein>
    <submittedName>
        <fullName evidence="1">DUF4893 domain-containing protein</fullName>
    </submittedName>
</protein>
<dbReference type="EMBL" id="JBDIZK010000013">
    <property type="protein sequence ID" value="MEN3749408.1"/>
    <property type="molecule type" value="Genomic_DNA"/>
</dbReference>
<dbReference type="Proteomes" id="UP001427805">
    <property type="component" value="Unassembled WGS sequence"/>
</dbReference>
<evidence type="ECO:0000313" key="2">
    <source>
        <dbReference type="Proteomes" id="UP001427805"/>
    </source>
</evidence>
<evidence type="ECO:0000313" key="1">
    <source>
        <dbReference type="EMBL" id="MEN3749408.1"/>
    </source>
</evidence>
<name>A0ABV0BCX9_9SPHN</name>
<dbReference type="RefSeq" id="WP_346248451.1">
    <property type="nucleotide sequence ID" value="NZ_JBDIZK010000013.1"/>
</dbReference>
<dbReference type="Pfam" id="PF16233">
    <property type="entry name" value="DUF4893"/>
    <property type="match status" value="1"/>
</dbReference>
<reference evidence="1 2" key="1">
    <citation type="submission" date="2024-05" db="EMBL/GenBank/DDBJ databases">
        <title>Sphingomonas sp. HF-S3 16S ribosomal RNA gene Genome sequencing and assembly.</title>
        <authorList>
            <person name="Lee H."/>
        </authorList>
    </citation>
    <scope>NUCLEOTIDE SEQUENCE [LARGE SCALE GENOMIC DNA]</scope>
    <source>
        <strain evidence="1 2">HF-S3</strain>
    </source>
</reference>
<keyword evidence="2" id="KW-1185">Reference proteome</keyword>
<sequence length="209" mass="23304">MAHALAAAGALGLMLTSGCSIYREATTTTIPATSNWRTVATDADRQRLRNWRKAWDEALPKAQAADAGAIAAEPLLFDPDRAQEKADLPVGDYRCRTFKLGSKSDIVRDYTAYPWLQCRVTQQGEVRELARLDGEQRPIGLVFPDGDDRSVFLGTLMLGDETTPLRYGLDASRNMIGYIDRIDARRWRLVLPYPEFESTLDVIELVPAT</sequence>
<accession>A0ABV0BCX9</accession>
<proteinExistence type="predicted"/>
<comment type="caution">
    <text evidence="1">The sequence shown here is derived from an EMBL/GenBank/DDBJ whole genome shotgun (WGS) entry which is preliminary data.</text>
</comment>
<organism evidence="1 2">
    <name type="scientific">Sphingomonas rustica</name>
    <dbReference type="NCBI Taxonomy" id="3103142"/>
    <lineage>
        <taxon>Bacteria</taxon>
        <taxon>Pseudomonadati</taxon>
        <taxon>Pseudomonadota</taxon>
        <taxon>Alphaproteobacteria</taxon>
        <taxon>Sphingomonadales</taxon>
        <taxon>Sphingomonadaceae</taxon>
        <taxon>Sphingomonas</taxon>
    </lineage>
</organism>
<gene>
    <name evidence="1" type="ORF">TPR58_19695</name>
</gene>